<dbReference type="Pfam" id="PF25577">
    <property type="entry name" value="TPR_TAF2_C"/>
    <property type="match status" value="2"/>
</dbReference>
<dbReference type="Pfam" id="PF25316">
    <property type="entry name" value="TAF2_3rd"/>
    <property type="match status" value="1"/>
</dbReference>
<dbReference type="GO" id="GO:0000976">
    <property type="term" value="F:transcription cis-regulatory region binding"/>
    <property type="evidence" value="ECO:0007669"/>
    <property type="project" value="TreeGrafter"/>
</dbReference>
<dbReference type="EMBL" id="KZ994537">
    <property type="protein sequence ID" value="RKO92683.1"/>
    <property type="molecule type" value="Genomic_DNA"/>
</dbReference>
<dbReference type="GO" id="GO:0006367">
    <property type="term" value="P:transcription initiation at RNA polymerase II promoter"/>
    <property type="evidence" value="ECO:0007669"/>
    <property type="project" value="TreeGrafter"/>
</dbReference>
<feature type="compositionally biased region" description="Acidic residues" evidence="3">
    <location>
        <begin position="223"/>
        <end position="236"/>
    </location>
</feature>
<evidence type="ECO:0000313" key="5">
    <source>
        <dbReference type="EMBL" id="RKO92683.1"/>
    </source>
</evidence>
<feature type="compositionally biased region" description="Basic and acidic residues" evidence="3">
    <location>
        <begin position="1243"/>
        <end position="1252"/>
    </location>
</feature>
<feature type="compositionally biased region" description="Low complexity" evidence="3">
    <location>
        <begin position="944"/>
        <end position="978"/>
    </location>
</feature>
<feature type="region of interest" description="Disordered" evidence="3">
    <location>
        <begin position="1119"/>
        <end position="1139"/>
    </location>
</feature>
<feature type="region of interest" description="Disordered" evidence="3">
    <location>
        <begin position="1570"/>
        <end position="1592"/>
    </location>
</feature>
<dbReference type="PROSITE" id="PS00633">
    <property type="entry name" value="BROMODOMAIN_1"/>
    <property type="match status" value="3"/>
</dbReference>
<feature type="compositionally biased region" description="Low complexity" evidence="3">
    <location>
        <begin position="1441"/>
        <end position="1461"/>
    </location>
</feature>
<dbReference type="Pfam" id="PF00439">
    <property type="entry name" value="Bromodomain"/>
    <property type="match status" value="6"/>
</dbReference>
<protein>
    <submittedName>
        <fullName evidence="5">Bromodomain-containing protein</fullName>
    </submittedName>
</protein>
<feature type="region of interest" description="Disordered" evidence="3">
    <location>
        <begin position="1243"/>
        <end position="1302"/>
    </location>
</feature>
<dbReference type="InterPro" id="IPR057345">
    <property type="entry name" value="Ig-like_TAF2"/>
</dbReference>
<dbReference type="SUPFAM" id="SSF47370">
    <property type="entry name" value="Bromodomain"/>
    <property type="match status" value="6"/>
</dbReference>
<dbReference type="PRINTS" id="PR00503">
    <property type="entry name" value="BROMODOMAIN"/>
</dbReference>
<keyword evidence="6" id="KW-1185">Reference proteome</keyword>
<dbReference type="InterPro" id="IPR037813">
    <property type="entry name" value="TAF2"/>
</dbReference>
<feature type="compositionally biased region" description="Basic residues" evidence="3">
    <location>
        <begin position="1784"/>
        <end position="1793"/>
    </location>
</feature>
<evidence type="ECO:0000259" key="4">
    <source>
        <dbReference type="PROSITE" id="PS50014"/>
    </source>
</evidence>
<dbReference type="PANTHER" id="PTHR15137:SF9">
    <property type="entry name" value="TRANSCRIPTION INITIATION FACTOR TFIID SUBUNIT 2"/>
    <property type="match status" value="1"/>
</dbReference>
<gene>
    <name evidence="5" type="ORF">BDK51DRAFT_39634</name>
</gene>
<feature type="domain" description="Bromo" evidence="4">
    <location>
        <begin position="823"/>
        <end position="893"/>
    </location>
</feature>
<feature type="compositionally biased region" description="Basic and acidic residues" evidence="3">
    <location>
        <begin position="1265"/>
        <end position="1281"/>
    </location>
</feature>
<dbReference type="InterPro" id="IPR018359">
    <property type="entry name" value="Bromodomain_CS"/>
</dbReference>
<dbReference type="GO" id="GO:0006325">
    <property type="term" value="P:chromatin organization"/>
    <property type="evidence" value="ECO:0007669"/>
    <property type="project" value="UniProtKB-ARBA"/>
</dbReference>
<dbReference type="SMART" id="SM00297">
    <property type="entry name" value="BROMO"/>
    <property type="match status" value="6"/>
</dbReference>
<dbReference type="PROSITE" id="PS50014">
    <property type="entry name" value="BROMODOMAIN_2"/>
    <property type="match status" value="6"/>
</dbReference>
<evidence type="ECO:0000256" key="3">
    <source>
        <dbReference type="SAM" id="MobiDB-lite"/>
    </source>
</evidence>
<feature type="domain" description="Bromo" evidence="4">
    <location>
        <begin position="1316"/>
        <end position="1388"/>
    </location>
</feature>
<evidence type="ECO:0000256" key="2">
    <source>
        <dbReference type="PROSITE-ProRule" id="PRU00035"/>
    </source>
</evidence>
<evidence type="ECO:0000256" key="1">
    <source>
        <dbReference type="ARBA" id="ARBA00023117"/>
    </source>
</evidence>
<dbReference type="InterPro" id="IPR001487">
    <property type="entry name" value="Bromodomain"/>
</dbReference>
<feature type="region of interest" description="Disordered" evidence="3">
    <location>
        <begin position="1409"/>
        <end position="1462"/>
    </location>
</feature>
<feature type="domain" description="Bromo" evidence="4">
    <location>
        <begin position="1156"/>
        <end position="1226"/>
    </location>
</feature>
<feature type="domain" description="Bromo" evidence="4">
    <location>
        <begin position="1479"/>
        <end position="1549"/>
    </location>
</feature>
<accession>A0A4P9WKW7</accession>
<proteinExistence type="predicted"/>
<reference evidence="6" key="1">
    <citation type="journal article" date="2018" name="Nat. Microbiol.">
        <title>Leveraging single-cell genomics to expand the fungal tree of life.</title>
        <authorList>
            <person name="Ahrendt S.R."/>
            <person name="Quandt C.A."/>
            <person name="Ciobanu D."/>
            <person name="Clum A."/>
            <person name="Salamov A."/>
            <person name="Andreopoulos B."/>
            <person name="Cheng J.F."/>
            <person name="Woyke T."/>
            <person name="Pelin A."/>
            <person name="Henrissat B."/>
            <person name="Reynolds N.K."/>
            <person name="Benny G.L."/>
            <person name="Smith M.E."/>
            <person name="James T.Y."/>
            <person name="Grigoriev I.V."/>
        </authorList>
    </citation>
    <scope>NUCLEOTIDE SEQUENCE [LARGE SCALE GENOMIC DNA]</scope>
</reference>
<evidence type="ECO:0000313" key="6">
    <source>
        <dbReference type="Proteomes" id="UP000269721"/>
    </source>
</evidence>
<feature type="compositionally biased region" description="Basic residues" evidence="3">
    <location>
        <begin position="1723"/>
        <end position="1747"/>
    </location>
</feature>
<keyword evidence="1 2" id="KW-0103">Bromodomain</keyword>
<feature type="region of interest" description="Disordered" evidence="3">
    <location>
        <begin position="1706"/>
        <end position="1793"/>
    </location>
</feature>
<feature type="domain" description="Bromo" evidence="4">
    <location>
        <begin position="1611"/>
        <end position="1680"/>
    </location>
</feature>
<dbReference type="OrthoDB" id="308861at2759"/>
<dbReference type="GO" id="GO:0003682">
    <property type="term" value="F:chromatin binding"/>
    <property type="evidence" value="ECO:0007669"/>
    <property type="project" value="TreeGrafter"/>
</dbReference>
<feature type="compositionally biased region" description="Pro residues" evidence="3">
    <location>
        <begin position="434"/>
        <end position="448"/>
    </location>
</feature>
<feature type="compositionally biased region" description="Low complexity" evidence="3">
    <location>
        <begin position="1709"/>
        <end position="1719"/>
    </location>
</feature>
<feature type="compositionally biased region" description="Low complexity" evidence="3">
    <location>
        <begin position="1571"/>
        <end position="1592"/>
    </location>
</feature>
<dbReference type="Gene3D" id="1.20.920.10">
    <property type="entry name" value="Bromodomain-like"/>
    <property type="match status" value="6"/>
</dbReference>
<feature type="region of interest" description="Disordered" evidence="3">
    <location>
        <begin position="205"/>
        <end position="240"/>
    </location>
</feature>
<name>A0A4P9WKW7_9FUNG</name>
<feature type="compositionally biased region" description="Basic and acidic residues" evidence="3">
    <location>
        <begin position="1763"/>
        <end position="1774"/>
    </location>
</feature>
<sequence length="1793" mass="197707">MIRTCELDTNQPPLYPIVAPNPLTVPPQLRMIDPLLHKHWDPNDAWASLRAEFLTLKSPLVLQMLGTRMGKGLLQKAIGKLCLSALSGELPSGISTHHFLKVARKVSGKMELKQFADQWIYGSGCPRFLFRYHFNRKKMVIEFRFRQENTNAGSLGCTPKFTGPFTIRVHEPNGTFDTEVTLEDIEKQFDIQYHTKYKRIRRKPFPARRGTAARPDGDGAAAPEEEEEEPEGDDAIGEWKGDEPERLTFDWIRLDPDHEWISSISFEQPDFMWAAQLKKDREVMAQCDALEALYRLPSSATSSLLAGAVADVSLYYRLRMQAAHGLARCATEEFDWAGLRQLMRIYREAHCYSDRPGSSIPRSNDFSNLQEYFVQMSIVQAIATVRGQNGACPMDCRRFLIDLLKFNDNRGNEYSDNYFVAGLITSIGKTFGPSPRPPARPAPPPPVAPRALAAPNAGAVEEFGVQADSDDEDESNRADGRLASEEERALFAEALEEVRRRMRLDNVVPTYHNTVTVACLKTQMWWMLAKLIPTNIDLFLDHTLYGHFLHVRLFAFDALLLLDGLTTPPLAHYLIGTIANDLDPYVRYHVARALAATVSVAAAKETPAGVGTLGGSGGVEPAWETKRQRIREDAMLAANIWELMNSSNPLDHRIRTELIRFCETVYDSAPEEPPSPIFEAAADEEMLHVPPVFVPAITSSPGSVSTVAASVPTGTVPVRPPAAQSGIQKLKIKMPLKRQVPEPADESSSEDEALPPPPKKKHKSSKLIVPTPKPAVEPTKPAPSVLAKARLPPSAPSSPVAPMVAPADPAFLTRARQILDRLKNHTSAAIFMFPVDPNTPHYYAVITSPMDLSTISKKLAAGTYEGSIDRLTADVRLIFENCFRFNLEGSAPYRRAKDLQAYFETEVLPEAMGMKEQAASPPAPVDEPQAKAVVAKIKVPKPAKPSAAPSPAAPASVATPPSVGPATPATPTAEPRPAVKVKSTLPAAVATPTKLSSEQSRRARKIVKKLVAQPAARWFREPVDPIAQGIPHYFDVIKNPMDLGTVAKKLENGAYLTMDAFDSDIRLIFKNSFTFNSPDSLVCIEAKQLLTMYEKEWKEVGGASGAGMPPIARASTATLSETASSRPVTPAADQPAMAMSADDRAHCDRALRRMEKRAQSVGPFLAPVDRNILPIYYETIKNPMDLGTIRSRLDRGLYTSPDKFASDVRLVFRNCFTFNRPGEPVHVQGKDLEAVFEKEWEGRRRGVERAERAPSPAPVPAADVSKIKLEKKYPRSVDAEPSRSATPKPEHRSPAPTPSLTPAETKLCATVVSKLKRNPQALAFLVPVDPVALQIPTYFDIVKEPMDLGTVGKKLDKGEYSTLNQFARDVRLIFKNCFAFNAPADPVYESGKDLEAQFKKLWSNVETKLGPPAFNDPDRGRSATVSPKPSDAPFPAKKSHSSALSNPATPASSTATPPANAGLCATDTARIRDILVRMRTVPSAVIFLDAVDPVEYPEYRRQIKSPMYIAKMQRRVDRGAYATVADFEADMKLMLKNCFAFNAAGSPGNQAGQALQRWFDKEWTAGRKGKVAAGPASASSSRASSVPVSRAPSRFGEPLRNACHDILDKLVKHPHASTFDKPVSQDILGYHAVISKPMDLGTIRRKLTALEYATHEDFESDVRLIFSNCLKFNGLHSPFTKMAEAIKAIFEREWTAFLGNLAVLGSRNPTPAAATPEAEGSTKRKHKEVKKEKKEKKEKKKKHKKEKKEKDDRESSDASASDTDSRPRHDRHETQTPAAAPMRLKLKITKPSS</sequence>
<dbReference type="InterPro" id="IPR057991">
    <property type="entry name" value="TPR_TAF2_C"/>
</dbReference>
<feature type="compositionally biased region" description="Low complexity" evidence="3">
    <location>
        <begin position="207"/>
        <end position="222"/>
    </location>
</feature>
<feature type="compositionally biased region" description="Acidic residues" evidence="3">
    <location>
        <begin position="743"/>
        <end position="753"/>
    </location>
</feature>
<feature type="region of interest" description="Disordered" evidence="3">
    <location>
        <begin position="431"/>
        <end position="451"/>
    </location>
</feature>
<dbReference type="PANTHER" id="PTHR15137">
    <property type="entry name" value="TRANSCRIPTION INITIATION FACTOR TFIID"/>
    <property type="match status" value="1"/>
</dbReference>
<feature type="region of interest" description="Disordered" evidence="3">
    <location>
        <begin position="731"/>
        <end position="782"/>
    </location>
</feature>
<dbReference type="Proteomes" id="UP000269721">
    <property type="component" value="Unassembled WGS sequence"/>
</dbReference>
<dbReference type="CDD" id="cd04369">
    <property type="entry name" value="Bromodomain"/>
    <property type="match status" value="1"/>
</dbReference>
<dbReference type="GO" id="GO:0016251">
    <property type="term" value="F:RNA polymerase II general transcription initiation factor activity"/>
    <property type="evidence" value="ECO:0007669"/>
    <property type="project" value="TreeGrafter"/>
</dbReference>
<dbReference type="InterPro" id="IPR036427">
    <property type="entry name" value="Bromodomain-like_sf"/>
</dbReference>
<feature type="domain" description="Bromo" evidence="4">
    <location>
        <begin position="1011"/>
        <end position="1083"/>
    </location>
</feature>
<feature type="region of interest" description="Disordered" evidence="3">
    <location>
        <begin position="941"/>
        <end position="985"/>
    </location>
</feature>
<dbReference type="GO" id="GO:0005669">
    <property type="term" value="C:transcription factor TFIID complex"/>
    <property type="evidence" value="ECO:0007669"/>
    <property type="project" value="InterPro"/>
</dbReference>
<organism evidence="5 6">
    <name type="scientific">Blyttiomyces helicus</name>
    <dbReference type="NCBI Taxonomy" id="388810"/>
    <lineage>
        <taxon>Eukaryota</taxon>
        <taxon>Fungi</taxon>
        <taxon>Fungi incertae sedis</taxon>
        <taxon>Chytridiomycota</taxon>
        <taxon>Chytridiomycota incertae sedis</taxon>
        <taxon>Chytridiomycetes</taxon>
        <taxon>Chytridiomycetes incertae sedis</taxon>
        <taxon>Blyttiomyces</taxon>
    </lineage>
</organism>